<dbReference type="EMBL" id="PDJK01000002">
    <property type="protein sequence ID" value="PFG49851.1"/>
    <property type="molecule type" value="Genomic_DNA"/>
</dbReference>
<protein>
    <submittedName>
        <fullName evidence="2">Uncharacterized protein</fullName>
    </submittedName>
</protein>
<feature type="compositionally biased region" description="Polar residues" evidence="1">
    <location>
        <begin position="118"/>
        <end position="132"/>
    </location>
</feature>
<name>A0A2A9FGH9_9PSEU</name>
<evidence type="ECO:0000313" key="2">
    <source>
        <dbReference type="EMBL" id="PFG49851.1"/>
    </source>
</evidence>
<keyword evidence="3" id="KW-1185">Reference proteome</keyword>
<comment type="caution">
    <text evidence="2">The sequence shown here is derived from an EMBL/GenBank/DDBJ whole genome shotgun (WGS) entry which is preliminary data.</text>
</comment>
<feature type="region of interest" description="Disordered" evidence="1">
    <location>
        <begin position="1"/>
        <end position="228"/>
    </location>
</feature>
<gene>
    <name evidence="2" type="ORF">ATK36_5039</name>
</gene>
<accession>A0A2A9FGH9</accession>
<evidence type="ECO:0000256" key="1">
    <source>
        <dbReference type="SAM" id="MobiDB-lite"/>
    </source>
</evidence>
<proteinExistence type="predicted"/>
<dbReference type="AlphaFoldDB" id="A0A2A9FGH9"/>
<feature type="compositionally biased region" description="Basic residues" evidence="1">
    <location>
        <begin position="30"/>
        <end position="41"/>
    </location>
</feature>
<organism evidence="2 3">
    <name type="scientific">Amycolatopsis sulphurea</name>
    <dbReference type="NCBI Taxonomy" id="76022"/>
    <lineage>
        <taxon>Bacteria</taxon>
        <taxon>Bacillati</taxon>
        <taxon>Actinomycetota</taxon>
        <taxon>Actinomycetes</taxon>
        <taxon>Pseudonocardiales</taxon>
        <taxon>Pseudonocardiaceae</taxon>
        <taxon>Amycolatopsis</taxon>
    </lineage>
</organism>
<feature type="compositionally biased region" description="Pro residues" evidence="1">
    <location>
        <begin position="152"/>
        <end position="163"/>
    </location>
</feature>
<sequence>MDDAAATAPSADHGSSTDVAGDADQLAPGRRTRHAPARRPRALCAPGQEHLLPVRTASAHIPAPHHERDPPSARTDRSAGGSPADGPAPSHDGECTTSPPHTPPRARTDKPPADDGESATSPPHLTNSNPGENGQARHEPPDPPITTASPQPRRPAPRTPPPARTGQVTSRRPAPPSRQHARNLAASDPTNRRIQHTAPRHDGECTTSPPCITNSTPPSTPWRARVRR</sequence>
<evidence type="ECO:0000313" key="3">
    <source>
        <dbReference type="Proteomes" id="UP000243542"/>
    </source>
</evidence>
<dbReference type="Proteomes" id="UP000243542">
    <property type="component" value="Unassembled WGS sequence"/>
</dbReference>
<feature type="compositionally biased region" description="Polar residues" evidence="1">
    <location>
        <begin position="205"/>
        <end position="217"/>
    </location>
</feature>
<reference evidence="2 3" key="1">
    <citation type="submission" date="2017-10" db="EMBL/GenBank/DDBJ databases">
        <title>Sequencing the genomes of 1000 actinobacteria strains.</title>
        <authorList>
            <person name="Klenk H.-P."/>
        </authorList>
    </citation>
    <scope>NUCLEOTIDE SEQUENCE [LARGE SCALE GENOMIC DNA]</scope>
    <source>
        <strain evidence="2 3">DSM 46092</strain>
    </source>
</reference>
<feature type="compositionally biased region" description="Basic and acidic residues" evidence="1">
    <location>
        <begin position="64"/>
        <end position="77"/>
    </location>
</feature>